<evidence type="ECO:0000259" key="14">
    <source>
        <dbReference type="Pfam" id="PF05173"/>
    </source>
</evidence>
<dbReference type="EMBL" id="JBJIAA010000002">
    <property type="protein sequence ID" value="MFL0249360.1"/>
    <property type="molecule type" value="Genomic_DNA"/>
</dbReference>
<comment type="subunit">
    <text evidence="12">Homotetramer.</text>
</comment>
<comment type="caution">
    <text evidence="12">Lacks conserved residue(s) required for the propagation of feature annotation.</text>
</comment>
<organism evidence="15 16">
    <name type="scientific">Clostridium neuense</name>
    <dbReference type="NCBI Taxonomy" id="1728934"/>
    <lineage>
        <taxon>Bacteria</taxon>
        <taxon>Bacillati</taxon>
        <taxon>Bacillota</taxon>
        <taxon>Clostridia</taxon>
        <taxon>Eubacteriales</taxon>
        <taxon>Clostridiaceae</taxon>
        <taxon>Clostridium</taxon>
    </lineage>
</organism>
<comment type="similarity">
    <text evidence="1 12">Belongs to the DapB family.</text>
</comment>
<dbReference type="Pfam" id="PF05173">
    <property type="entry name" value="DapB_C"/>
    <property type="match status" value="1"/>
</dbReference>
<dbReference type="InterPro" id="IPR000846">
    <property type="entry name" value="DapB_N"/>
</dbReference>
<accession>A0ABW8TBN5</accession>
<keyword evidence="7 12" id="KW-0457">Lysine biosynthesis</keyword>
<evidence type="ECO:0000259" key="13">
    <source>
        <dbReference type="Pfam" id="PF01113"/>
    </source>
</evidence>
<evidence type="ECO:0000256" key="10">
    <source>
        <dbReference type="ARBA" id="ARBA00049080"/>
    </source>
</evidence>
<dbReference type="InterPro" id="IPR023940">
    <property type="entry name" value="DHDPR_bac"/>
</dbReference>
<evidence type="ECO:0000313" key="15">
    <source>
        <dbReference type="EMBL" id="MFL0249360.1"/>
    </source>
</evidence>
<dbReference type="PANTHER" id="PTHR20836:SF0">
    <property type="entry name" value="4-HYDROXY-TETRAHYDRODIPICOLINATE REDUCTASE 1, CHLOROPLASTIC-RELATED"/>
    <property type="match status" value="1"/>
</dbReference>
<comment type="catalytic activity">
    <reaction evidence="10 12">
        <text>(S)-2,3,4,5-tetrahydrodipicolinate + NADP(+) + H2O = (2S,4S)-4-hydroxy-2,3,4,5-tetrahydrodipicolinate + NADPH + H(+)</text>
        <dbReference type="Rhea" id="RHEA:35331"/>
        <dbReference type="ChEBI" id="CHEBI:15377"/>
        <dbReference type="ChEBI" id="CHEBI:15378"/>
        <dbReference type="ChEBI" id="CHEBI:16845"/>
        <dbReference type="ChEBI" id="CHEBI:57783"/>
        <dbReference type="ChEBI" id="CHEBI:58349"/>
        <dbReference type="ChEBI" id="CHEBI:67139"/>
        <dbReference type="EC" id="1.17.1.8"/>
    </reaction>
</comment>
<evidence type="ECO:0000256" key="12">
    <source>
        <dbReference type="HAMAP-Rule" id="MF_00102"/>
    </source>
</evidence>
<feature type="binding site" evidence="12">
    <location>
        <position position="51"/>
    </location>
    <ligand>
        <name>NAD(+)</name>
        <dbReference type="ChEBI" id="CHEBI:57540"/>
    </ligand>
</feature>
<comment type="catalytic activity">
    <reaction evidence="11 12">
        <text>(S)-2,3,4,5-tetrahydrodipicolinate + NAD(+) + H2O = (2S,4S)-4-hydroxy-2,3,4,5-tetrahydrodipicolinate + NADH + H(+)</text>
        <dbReference type="Rhea" id="RHEA:35323"/>
        <dbReference type="ChEBI" id="CHEBI:15377"/>
        <dbReference type="ChEBI" id="CHEBI:15378"/>
        <dbReference type="ChEBI" id="CHEBI:16845"/>
        <dbReference type="ChEBI" id="CHEBI:57540"/>
        <dbReference type="ChEBI" id="CHEBI:57945"/>
        <dbReference type="ChEBI" id="CHEBI:67139"/>
        <dbReference type="EC" id="1.17.1.8"/>
    </reaction>
</comment>
<dbReference type="RefSeq" id="WP_406786030.1">
    <property type="nucleotide sequence ID" value="NZ_JBJIAA010000002.1"/>
</dbReference>
<sequence>MIKVCLIGIGKTGKEVARMIMEQENMELVAAICSLGSLKKHKDLGQLTGNEKIGVKVESADDLENVILKTKPDVVIDFSTPKATLENLDIVSKMKVNMVIGTTGFSELEIKKIEKVASINNTGIVYAPNITRGVNVLMILTKLATILLNNYDFQISEIHYKNKKDIPSGTAIKIAKEIENGLNYTGKNISDKNIPINSVRAGGIVGKHEVLIAGEYDKLVISHESFSRKVFASGALYAADFIKDKLGFYEMNDVLNLSKVIKDLYMGNDEAALEM</sequence>
<feature type="binding site" evidence="12">
    <location>
        <begin position="169"/>
        <end position="170"/>
    </location>
    <ligand>
        <name>(S)-2,3,4,5-tetrahydrodipicolinate</name>
        <dbReference type="ChEBI" id="CHEBI:16845"/>
    </ligand>
</feature>
<keyword evidence="2 12" id="KW-0028">Amino-acid biosynthesis</keyword>
<keyword evidence="12" id="KW-0963">Cytoplasm</keyword>
<comment type="caution">
    <text evidence="12">Was originally thought to be a dihydrodipicolinate reductase (DHDPR), catalyzing the conversion of dihydrodipicolinate to tetrahydrodipicolinate. However, it was shown in E.coli that the substrate of the enzymatic reaction is not dihydrodipicolinate (DHDP) but in fact (2S,4S)-4-hydroxy-2,3,4,5-tetrahydrodipicolinic acid (HTPA), the product released by the DapA-catalyzed reaction.</text>
</comment>
<evidence type="ECO:0000256" key="6">
    <source>
        <dbReference type="ARBA" id="ARBA00023027"/>
    </source>
</evidence>
<dbReference type="Gene3D" id="3.30.360.10">
    <property type="entry name" value="Dihydrodipicolinate Reductase, domain 2"/>
    <property type="match status" value="1"/>
</dbReference>
<dbReference type="HAMAP" id="MF_00102">
    <property type="entry name" value="DapB"/>
    <property type="match status" value="1"/>
</dbReference>
<dbReference type="EC" id="1.17.1.8" evidence="9 12"/>
<feature type="active site" description="Proton donor" evidence="12">
    <location>
        <position position="163"/>
    </location>
</feature>
<dbReference type="GO" id="GO:0008839">
    <property type="term" value="F:4-hydroxy-tetrahydrodipicolinate reductase"/>
    <property type="evidence" value="ECO:0007669"/>
    <property type="project" value="UniProtKB-EC"/>
</dbReference>
<dbReference type="Proteomes" id="UP001623592">
    <property type="component" value="Unassembled WGS sequence"/>
</dbReference>
<feature type="domain" description="Dihydrodipicolinate reductase N-terminal" evidence="13">
    <location>
        <begin position="2"/>
        <end position="129"/>
    </location>
</feature>
<evidence type="ECO:0000256" key="11">
    <source>
        <dbReference type="ARBA" id="ARBA00049396"/>
    </source>
</evidence>
<keyword evidence="16" id="KW-1185">Reference proteome</keyword>
<reference evidence="15 16" key="1">
    <citation type="submission" date="2024-11" db="EMBL/GenBank/DDBJ databases">
        <authorList>
            <person name="Heng Y.C."/>
            <person name="Lim A.C.H."/>
            <person name="Lee J.K.Y."/>
            <person name="Kittelmann S."/>
        </authorList>
    </citation>
    <scope>NUCLEOTIDE SEQUENCE [LARGE SCALE GENOMIC DNA]</scope>
    <source>
        <strain evidence="15 16">WILCCON 0114</strain>
    </source>
</reference>
<dbReference type="InterPro" id="IPR022663">
    <property type="entry name" value="DapB_C"/>
</dbReference>
<dbReference type="InterPro" id="IPR036291">
    <property type="entry name" value="NAD(P)-bd_dom_sf"/>
</dbReference>
<feature type="active site" description="Proton donor/acceptor" evidence="12">
    <location>
        <position position="159"/>
    </location>
</feature>
<dbReference type="CDD" id="cd02274">
    <property type="entry name" value="DHDPR_N"/>
    <property type="match status" value="1"/>
</dbReference>
<feature type="binding site" evidence="12">
    <location>
        <begin position="101"/>
        <end position="103"/>
    </location>
    <ligand>
        <name>NAD(+)</name>
        <dbReference type="ChEBI" id="CHEBI:57540"/>
    </ligand>
</feature>
<keyword evidence="3 12" id="KW-0521">NADP</keyword>
<dbReference type="SUPFAM" id="SSF51735">
    <property type="entry name" value="NAD(P)-binding Rossmann-fold domains"/>
    <property type="match status" value="1"/>
</dbReference>
<evidence type="ECO:0000256" key="7">
    <source>
        <dbReference type="ARBA" id="ARBA00023154"/>
    </source>
</evidence>
<evidence type="ECO:0000256" key="5">
    <source>
        <dbReference type="ARBA" id="ARBA00023002"/>
    </source>
</evidence>
<dbReference type="NCBIfam" id="TIGR00036">
    <property type="entry name" value="dapB"/>
    <property type="match status" value="1"/>
</dbReference>
<evidence type="ECO:0000256" key="9">
    <source>
        <dbReference type="ARBA" id="ARBA00038983"/>
    </source>
</evidence>
<protein>
    <recommendedName>
        <fullName evidence="9 12">4-hydroxy-tetrahydrodipicolinate reductase</fullName>
        <shortName evidence="12">HTPA reductase</shortName>
        <ecNumber evidence="9 12">1.17.1.8</ecNumber>
    </recommendedName>
</protein>
<dbReference type="PIRSF" id="PIRSF000161">
    <property type="entry name" value="DHPR"/>
    <property type="match status" value="1"/>
</dbReference>
<proteinExistence type="inferred from homology"/>
<evidence type="ECO:0000256" key="1">
    <source>
        <dbReference type="ARBA" id="ARBA00006642"/>
    </source>
</evidence>
<evidence type="ECO:0000256" key="8">
    <source>
        <dbReference type="ARBA" id="ARBA00037922"/>
    </source>
</evidence>
<gene>
    <name evidence="12 15" type="primary">dapB</name>
    <name evidence="15" type="ORF">ACJDT4_02920</name>
</gene>
<keyword evidence="4 12" id="KW-0220">Diaminopimelate biosynthesis</keyword>
<feature type="binding site" evidence="12">
    <location>
        <position position="52"/>
    </location>
    <ligand>
        <name>NADP(+)</name>
        <dbReference type="ChEBI" id="CHEBI:58349"/>
    </ligand>
</feature>
<dbReference type="SUPFAM" id="SSF55347">
    <property type="entry name" value="Glyceraldehyde-3-phosphate dehydrogenase-like, C-terminal domain"/>
    <property type="match status" value="1"/>
</dbReference>
<evidence type="ECO:0000256" key="4">
    <source>
        <dbReference type="ARBA" id="ARBA00022915"/>
    </source>
</evidence>
<comment type="caution">
    <text evidence="15">The sequence shown here is derived from an EMBL/GenBank/DDBJ whole genome shotgun (WGS) entry which is preliminary data.</text>
</comment>
<comment type="function">
    <text evidence="12">Catalyzes the conversion of 4-hydroxy-tetrahydrodipicolinate (HTPA) to tetrahydrodipicolinate.</text>
</comment>
<feature type="domain" description="Dihydrodipicolinate reductase C-terminal" evidence="14">
    <location>
        <begin position="133"/>
        <end position="255"/>
    </location>
</feature>
<name>A0ABW8TBN5_9CLOT</name>
<comment type="pathway">
    <text evidence="8 12">Amino-acid biosynthesis; L-lysine biosynthesis via DAP pathway; (S)-tetrahydrodipicolinate from L-aspartate: step 4/4.</text>
</comment>
<dbReference type="Pfam" id="PF01113">
    <property type="entry name" value="DapB_N"/>
    <property type="match status" value="1"/>
</dbReference>
<evidence type="ECO:0000313" key="16">
    <source>
        <dbReference type="Proteomes" id="UP001623592"/>
    </source>
</evidence>
<comment type="subcellular location">
    <subcellularLocation>
        <location evidence="12">Cytoplasm</location>
    </subcellularLocation>
</comment>
<keyword evidence="6 12" id="KW-0520">NAD</keyword>
<evidence type="ECO:0000256" key="3">
    <source>
        <dbReference type="ARBA" id="ARBA00022857"/>
    </source>
</evidence>
<evidence type="ECO:0000256" key="2">
    <source>
        <dbReference type="ARBA" id="ARBA00022605"/>
    </source>
</evidence>
<dbReference type="Gene3D" id="3.40.50.720">
    <property type="entry name" value="NAD(P)-binding Rossmann-like Domain"/>
    <property type="match status" value="1"/>
</dbReference>
<keyword evidence="5 12" id="KW-0560">Oxidoreductase</keyword>
<dbReference type="PANTHER" id="PTHR20836">
    <property type="entry name" value="DIHYDRODIPICOLINATE REDUCTASE"/>
    <property type="match status" value="1"/>
</dbReference>